<evidence type="ECO:0000256" key="4">
    <source>
        <dbReference type="ARBA" id="ARBA00022989"/>
    </source>
</evidence>
<evidence type="ECO:0000256" key="6">
    <source>
        <dbReference type="ARBA" id="ARBA00023170"/>
    </source>
</evidence>
<feature type="transmembrane region" description="Helical" evidence="7">
    <location>
        <begin position="57"/>
        <end position="77"/>
    </location>
</feature>
<dbReference type="GO" id="GO:0005886">
    <property type="term" value="C:plasma membrane"/>
    <property type="evidence" value="ECO:0007669"/>
    <property type="project" value="UniProtKB-SubCell"/>
</dbReference>
<dbReference type="Proteomes" id="UP000694844">
    <property type="component" value="Chromosome 5"/>
</dbReference>
<dbReference type="GO" id="GO:0004930">
    <property type="term" value="F:G protein-coupled receptor activity"/>
    <property type="evidence" value="ECO:0007669"/>
    <property type="project" value="InterPro"/>
</dbReference>
<comment type="subcellular location">
    <subcellularLocation>
        <location evidence="1">Cell membrane</location>
        <topology evidence="1">Multi-pass membrane protein</topology>
    </subcellularLocation>
</comment>
<dbReference type="OrthoDB" id="6142583at2759"/>
<evidence type="ECO:0000256" key="3">
    <source>
        <dbReference type="ARBA" id="ARBA00022692"/>
    </source>
</evidence>
<evidence type="ECO:0000313" key="10">
    <source>
        <dbReference type="RefSeq" id="XP_022338573.1"/>
    </source>
</evidence>
<organism evidence="9 10">
    <name type="scientific">Crassostrea virginica</name>
    <name type="common">Eastern oyster</name>
    <dbReference type="NCBI Taxonomy" id="6565"/>
    <lineage>
        <taxon>Eukaryota</taxon>
        <taxon>Metazoa</taxon>
        <taxon>Spiralia</taxon>
        <taxon>Lophotrochozoa</taxon>
        <taxon>Mollusca</taxon>
        <taxon>Bivalvia</taxon>
        <taxon>Autobranchia</taxon>
        <taxon>Pteriomorphia</taxon>
        <taxon>Ostreida</taxon>
        <taxon>Ostreoidea</taxon>
        <taxon>Ostreidae</taxon>
        <taxon>Crassostrea</taxon>
    </lineage>
</organism>
<reference evidence="10" key="1">
    <citation type="submission" date="2025-08" db="UniProtKB">
        <authorList>
            <consortium name="RefSeq"/>
        </authorList>
    </citation>
    <scope>IDENTIFICATION</scope>
    <source>
        <tissue evidence="10">Whole sample</tissue>
    </source>
</reference>
<feature type="domain" description="G-protein coupled receptors family 1 profile" evidence="8">
    <location>
        <begin position="29"/>
        <end position="336"/>
    </location>
</feature>
<keyword evidence="3 7" id="KW-0812">Transmembrane</keyword>
<dbReference type="GO" id="GO:0032870">
    <property type="term" value="P:cellular response to hormone stimulus"/>
    <property type="evidence" value="ECO:0007669"/>
    <property type="project" value="TreeGrafter"/>
</dbReference>
<dbReference type="RefSeq" id="XP_022338573.1">
    <property type="nucleotide sequence ID" value="XM_022482865.1"/>
</dbReference>
<evidence type="ECO:0000256" key="7">
    <source>
        <dbReference type="SAM" id="Phobius"/>
    </source>
</evidence>
<evidence type="ECO:0000256" key="5">
    <source>
        <dbReference type="ARBA" id="ARBA00023136"/>
    </source>
</evidence>
<protein>
    <submittedName>
        <fullName evidence="10">Neuropeptide Y receptor type 2-like</fullName>
    </submittedName>
</protein>
<feature type="transmembrane region" description="Helical" evidence="7">
    <location>
        <begin position="273"/>
        <end position="299"/>
    </location>
</feature>
<feature type="transmembrane region" description="Helical" evidence="7">
    <location>
        <begin position="97"/>
        <end position="115"/>
    </location>
</feature>
<dbReference type="Pfam" id="PF00001">
    <property type="entry name" value="7tm_1"/>
    <property type="match status" value="1"/>
</dbReference>
<keyword evidence="5 7" id="KW-0472">Membrane</keyword>
<feature type="transmembrane region" description="Helical" evidence="7">
    <location>
        <begin position="22"/>
        <end position="45"/>
    </location>
</feature>
<gene>
    <name evidence="10" type="primary">LOC111134067</name>
</gene>
<dbReference type="PANTHER" id="PTHR24241">
    <property type="entry name" value="NEUROPEPTIDE RECEPTOR-RELATED G-PROTEIN COUPLED RECEPTOR"/>
    <property type="match status" value="1"/>
</dbReference>
<dbReference type="CDD" id="cd00637">
    <property type="entry name" value="7tm_classA_rhodopsin-like"/>
    <property type="match status" value="1"/>
</dbReference>
<dbReference type="InterPro" id="IPR017452">
    <property type="entry name" value="GPCR_Rhodpsn_7TM"/>
</dbReference>
<feature type="transmembrane region" description="Helical" evidence="7">
    <location>
        <begin position="136"/>
        <end position="156"/>
    </location>
</feature>
<dbReference type="KEGG" id="cvn:111134067"/>
<evidence type="ECO:0000256" key="2">
    <source>
        <dbReference type="ARBA" id="ARBA00022475"/>
    </source>
</evidence>
<accession>A0A8B8EGH1</accession>
<feature type="transmembrane region" description="Helical" evidence="7">
    <location>
        <begin position="191"/>
        <end position="218"/>
    </location>
</feature>
<keyword evidence="4 7" id="KW-1133">Transmembrane helix</keyword>
<evidence type="ECO:0000256" key="1">
    <source>
        <dbReference type="ARBA" id="ARBA00004651"/>
    </source>
</evidence>
<keyword evidence="6" id="KW-0675">Receptor</keyword>
<dbReference type="GO" id="GO:0042277">
    <property type="term" value="F:peptide binding"/>
    <property type="evidence" value="ECO:0007669"/>
    <property type="project" value="TreeGrafter"/>
</dbReference>
<keyword evidence="2" id="KW-1003">Cell membrane</keyword>
<evidence type="ECO:0000313" key="9">
    <source>
        <dbReference type="Proteomes" id="UP000694844"/>
    </source>
</evidence>
<dbReference type="Gene3D" id="1.20.1070.10">
    <property type="entry name" value="Rhodopsin 7-helix transmembrane proteins"/>
    <property type="match status" value="1"/>
</dbReference>
<dbReference type="PRINTS" id="PR00237">
    <property type="entry name" value="GPCRRHODOPSN"/>
</dbReference>
<keyword evidence="9" id="KW-1185">Reference proteome</keyword>
<dbReference type="SUPFAM" id="SSF81321">
    <property type="entry name" value="Family A G protein-coupled receptor-like"/>
    <property type="match status" value="1"/>
</dbReference>
<name>A0A8B8EGH1_CRAVI</name>
<dbReference type="PANTHER" id="PTHR24241:SF180">
    <property type="entry name" value="G-PROTEIN COUPLED RECEPTORS FAMILY 1 PROFILE DOMAIN-CONTAINING PROTEIN"/>
    <property type="match status" value="1"/>
</dbReference>
<evidence type="ECO:0000259" key="8">
    <source>
        <dbReference type="PROSITE" id="PS50262"/>
    </source>
</evidence>
<sequence>MHCYTTNTSVTSWNHTIAVARIPFNIILGCLLLMGLIGNSVAIHVCRLKQKRGNRFYIMLLAIFDILTCVTSTISIFLTNANSVNFPSDAQCKIQTYVTWVTPSSSALMILIIALQRFLLVYKPTKRYFGRRRHRIIVVVIVLLVPMVIAIPMSIFSGTTETNVTLSDGFHLTKCSCEPKTGQHVDSAQNYLVFLFVLSLLLIITTTILYIPVGIVIFKKYKEPKTSGSQTPTDLPSNSFDAVDTVTSNTYNVREAEAREERRERSRRPNITLNFHMMFGVIVLTYLLTYIPTFAMLLIQTQSTSFWEDLKGWKLTILLLLRRFHLLSNVCNPFVYGYFDITFRSYYASMFRSLFCCKKSNKAICYHDSERNTDDTDC</sequence>
<dbReference type="AlphaFoldDB" id="A0A8B8EGH1"/>
<dbReference type="PROSITE" id="PS50262">
    <property type="entry name" value="G_PROTEIN_RECEP_F1_2"/>
    <property type="match status" value="1"/>
</dbReference>
<proteinExistence type="predicted"/>
<dbReference type="GeneID" id="111134067"/>
<dbReference type="InterPro" id="IPR000276">
    <property type="entry name" value="GPCR_Rhodpsn"/>
</dbReference>